<dbReference type="Pfam" id="PF13177">
    <property type="entry name" value="DNA_pol3_delta2"/>
    <property type="match status" value="1"/>
</dbReference>
<evidence type="ECO:0000313" key="2">
    <source>
        <dbReference type="Proteomes" id="UP000182089"/>
    </source>
</evidence>
<dbReference type="Proteomes" id="UP000182089">
    <property type="component" value="Unassembled WGS sequence"/>
</dbReference>
<name>A0ABY1AC05_9LACO</name>
<sequence length="327" mass="36780">MITELQPRLTNHFAELIKANKLSHAYLLAGPAGVGKKELALWVAQGIFCLHSQDGAPCRQCNNCQRIAQHEFSDVVEIAPDGNTIKVDQIRFLKAEFTKSGFEGRKKIFIIEDAEKMTANAANSLLKFLEEPSGDVSAFLLTQNANLMLPTIISRCQVFELTALAFESRLEALTAQNVPTARAHILASLTDSLEQGLALAEDESFNELLVDIWDWFKFIMNNDLRAFVNVSTQLKRHFTDKKRQAEILDLIVLLTRDVMLLKFDEQTQVAFMAHQDELVAFANKLNTKRVCQAVELVLAARKLQAVNVSFQNILETLTLELTSCYHE</sequence>
<dbReference type="NCBIfam" id="NF005972">
    <property type="entry name" value="PRK08058.1"/>
    <property type="match status" value="1"/>
</dbReference>
<comment type="caution">
    <text evidence="1">The sequence shown here is derived from an EMBL/GenBank/DDBJ whole genome shotgun (WGS) entry which is preliminary data.</text>
</comment>
<dbReference type="InterPro" id="IPR027417">
    <property type="entry name" value="P-loop_NTPase"/>
</dbReference>
<dbReference type="EMBL" id="FOCC01000007">
    <property type="protein sequence ID" value="SEM72163.1"/>
    <property type="molecule type" value="Genomic_DNA"/>
</dbReference>
<dbReference type="NCBIfam" id="TIGR00678">
    <property type="entry name" value="holB"/>
    <property type="match status" value="1"/>
</dbReference>
<dbReference type="InterPro" id="IPR050238">
    <property type="entry name" value="DNA_Rep/Repair_Clamp_Loader"/>
</dbReference>
<accession>A0ABY1AC05</accession>
<protein>
    <submittedName>
        <fullName evidence="1">DNA polymerase-3 subunit delta</fullName>
    </submittedName>
</protein>
<gene>
    <name evidence="1" type="ORF">SAMN05216431_10789</name>
</gene>
<evidence type="ECO:0000313" key="1">
    <source>
        <dbReference type="EMBL" id="SEM72163.1"/>
    </source>
</evidence>
<dbReference type="Gene3D" id="3.40.50.300">
    <property type="entry name" value="P-loop containing nucleotide triphosphate hydrolases"/>
    <property type="match status" value="1"/>
</dbReference>
<reference evidence="1 2" key="1">
    <citation type="submission" date="2016-10" db="EMBL/GenBank/DDBJ databases">
        <authorList>
            <person name="Varghese N."/>
            <person name="Submissions S."/>
        </authorList>
    </citation>
    <scope>NUCLEOTIDE SEQUENCE [LARGE SCALE GENOMIC DNA]</scope>
    <source>
        <strain evidence="1 2">WC1T17</strain>
    </source>
</reference>
<dbReference type="PANTHER" id="PTHR11669:SF8">
    <property type="entry name" value="DNA POLYMERASE III SUBUNIT DELTA"/>
    <property type="match status" value="1"/>
</dbReference>
<organism evidence="1 2">
    <name type="scientific">Ligilactobacillus ruminis</name>
    <dbReference type="NCBI Taxonomy" id="1623"/>
    <lineage>
        <taxon>Bacteria</taxon>
        <taxon>Bacillati</taxon>
        <taxon>Bacillota</taxon>
        <taxon>Bacilli</taxon>
        <taxon>Lactobacillales</taxon>
        <taxon>Lactobacillaceae</taxon>
        <taxon>Ligilactobacillus</taxon>
    </lineage>
</organism>
<dbReference type="InterPro" id="IPR004622">
    <property type="entry name" value="DNA_pol_HolB"/>
</dbReference>
<proteinExistence type="predicted"/>
<dbReference type="SUPFAM" id="SSF52540">
    <property type="entry name" value="P-loop containing nucleoside triphosphate hydrolases"/>
    <property type="match status" value="1"/>
</dbReference>
<dbReference type="PANTHER" id="PTHR11669">
    <property type="entry name" value="REPLICATION FACTOR C / DNA POLYMERASE III GAMMA-TAU SUBUNIT"/>
    <property type="match status" value="1"/>
</dbReference>